<proteinExistence type="inferred from homology"/>
<keyword evidence="5 10" id="KW-1133">Transmembrane helix</keyword>
<feature type="transmembrane region" description="Helical" evidence="10">
    <location>
        <begin position="115"/>
        <end position="138"/>
    </location>
</feature>
<evidence type="ECO:0000256" key="4">
    <source>
        <dbReference type="ARBA" id="ARBA00022692"/>
    </source>
</evidence>
<dbReference type="Proteomes" id="UP000242682">
    <property type="component" value="Unassembled WGS sequence"/>
</dbReference>
<keyword evidence="3 10" id="KW-0808">Transferase</keyword>
<keyword evidence="4 10" id="KW-0812">Transmembrane</keyword>
<sequence>MIIWTAVALITGYFIGSLHGSSIAQLLTGINIKKEGVKNSGASNAAIVLGWKYGVLVAFLDIFKGFAAVAGLRFLLVGFSLSDEVVWTLLFVIGAGVVFGHNFPFHMNFEGGKGTAAVIGVMLALDWKLGLAGGLLMVAAALTTGYMVVGVLLLYGMFMAIAFWPAESIWPVLMALLLCAMAFWKHLENIGRIKNGTEPKVSSVFKKKPAGSS</sequence>
<dbReference type="AlphaFoldDB" id="A0A2P8GJZ2"/>
<comment type="subunit">
    <text evidence="10">Probably interacts with PlsX.</text>
</comment>
<evidence type="ECO:0000256" key="8">
    <source>
        <dbReference type="ARBA" id="ARBA00023209"/>
    </source>
</evidence>
<feature type="transmembrane region" description="Helical" evidence="10">
    <location>
        <begin position="169"/>
        <end position="187"/>
    </location>
</feature>
<dbReference type="UniPathway" id="UPA00085"/>
<dbReference type="EC" id="2.3.1.275" evidence="10"/>
<dbReference type="InterPro" id="IPR003811">
    <property type="entry name" value="G3P_acylTferase_PlsY"/>
</dbReference>
<dbReference type="HAMAP" id="MF_01043">
    <property type="entry name" value="PlsY"/>
    <property type="match status" value="1"/>
</dbReference>
<dbReference type="GO" id="GO:0008654">
    <property type="term" value="P:phospholipid biosynthetic process"/>
    <property type="evidence" value="ECO:0007669"/>
    <property type="project" value="UniProtKB-UniRule"/>
</dbReference>
<dbReference type="GO" id="GO:0005886">
    <property type="term" value="C:plasma membrane"/>
    <property type="evidence" value="ECO:0007669"/>
    <property type="project" value="UniProtKB-SubCell"/>
</dbReference>
<keyword evidence="2 10" id="KW-0444">Lipid biosynthesis</keyword>
<dbReference type="EMBL" id="PYAT01000009">
    <property type="protein sequence ID" value="PSL34284.1"/>
    <property type="molecule type" value="Genomic_DNA"/>
</dbReference>
<gene>
    <name evidence="10" type="primary">plsY</name>
    <name evidence="11" type="ORF">B0H99_1099</name>
</gene>
<dbReference type="Pfam" id="PF02660">
    <property type="entry name" value="G3P_acyltransf"/>
    <property type="match status" value="1"/>
</dbReference>
<evidence type="ECO:0000313" key="12">
    <source>
        <dbReference type="Proteomes" id="UP000242682"/>
    </source>
</evidence>
<keyword evidence="8 10" id="KW-0594">Phospholipid biosynthesis</keyword>
<dbReference type="PANTHER" id="PTHR30309:SF0">
    <property type="entry name" value="GLYCEROL-3-PHOSPHATE ACYLTRANSFERASE-RELATED"/>
    <property type="match status" value="1"/>
</dbReference>
<feature type="transmembrane region" description="Helical" evidence="10">
    <location>
        <begin position="53"/>
        <end position="76"/>
    </location>
</feature>
<dbReference type="OrthoDB" id="9777124at2"/>
<comment type="catalytic activity">
    <reaction evidence="10">
        <text>an acyl phosphate + sn-glycerol 3-phosphate = a 1-acyl-sn-glycero-3-phosphate + phosphate</text>
        <dbReference type="Rhea" id="RHEA:34075"/>
        <dbReference type="ChEBI" id="CHEBI:43474"/>
        <dbReference type="ChEBI" id="CHEBI:57597"/>
        <dbReference type="ChEBI" id="CHEBI:57970"/>
        <dbReference type="ChEBI" id="CHEBI:59918"/>
        <dbReference type="EC" id="2.3.1.275"/>
    </reaction>
</comment>
<feature type="transmembrane region" description="Helical" evidence="10">
    <location>
        <begin position="85"/>
        <end position="103"/>
    </location>
</feature>
<keyword evidence="6 10" id="KW-0443">Lipid metabolism</keyword>
<protein>
    <recommendedName>
        <fullName evidence="10">Glycerol-3-phosphate acyltransferase</fullName>
    </recommendedName>
    <alternativeName>
        <fullName evidence="10">Acyl-PO4 G3P acyltransferase</fullName>
    </alternativeName>
    <alternativeName>
        <fullName evidence="10">Acyl-phosphate--glycerol-3-phosphate acyltransferase</fullName>
    </alternativeName>
    <alternativeName>
        <fullName evidence="10">G3P acyltransferase</fullName>
        <shortName evidence="10">GPAT</shortName>
        <ecNumber evidence="10">2.3.1.275</ecNumber>
    </alternativeName>
    <alternativeName>
        <fullName evidence="10">Lysophosphatidic acid synthase</fullName>
        <shortName evidence="10">LPA synthase</shortName>
    </alternativeName>
</protein>
<evidence type="ECO:0000256" key="1">
    <source>
        <dbReference type="ARBA" id="ARBA00022475"/>
    </source>
</evidence>
<reference evidence="11 12" key="1">
    <citation type="submission" date="2018-03" db="EMBL/GenBank/DDBJ databases">
        <title>Genomic Encyclopedia of Type Strains, Phase III (KMG-III): the genomes of soil and plant-associated and newly described type strains.</title>
        <authorList>
            <person name="Whitman W."/>
        </authorList>
    </citation>
    <scope>NUCLEOTIDE SEQUENCE [LARGE SCALE GENOMIC DNA]</scope>
    <source>
        <strain evidence="11 12">CGMCC 1.12259</strain>
    </source>
</reference>
<dbReference type="GO" id="GO:0043772">
    <property type="term" value="F:acyl-phosphate glycerol-3-phosphate acyltransferase activity"/>
    <property type="evidence" value="ECO:0007669"/>
    <property type="project" value="UniProtKB-UniRule"/>
</dbReference>
<dbReference type="SMART" id="SM01207">
    <property type="entry name" value="G3P_acyltransf"/>
    <property type="match status" value="1"/>
</dbReference>
<evidence type="ECO:0000256" key="9">
    <source>
        <dbReference type="ARBA" id="ARBA00023264"/>
    </source>
</evidence>
<comment type="similarity">
    <text evidence="10">Belongs to the PlsY family.</text>
</comment>
<evidence type="ECO:0000256" key="7">
    <source>
        <dbReference type="ARBA" id="ARBA00023136"/>
    </source>
</evidence>
<comment type="subcellular location">
    <subcellularLocation>
        <location evidence="10">Cell membrane</location>
        <topology evidence="10">Multi-pass membrane protein</topology>
    </subcellularLocation>
</comment>
<keyword evidence="1 10" id="KW-1003">Cell membrane</keyword>
<keyword evidence="12" id="KW-1185">Reference proteome</keyword>
<dbReference type="PANTHER" id="PTHR30309">
    <property type="entry name" value="INNER MEMBRANE PROTEIN YGIH"/>
    <property type="match status" value="1"/>
</dbReference>
<dbReference type="RefSeq" id="WP_106533933.1">
    <property type="nucleotide sequence ID" value="NZ_PYAT01000009.1"/>
</dbReference>
<feature type="transmembrane region" description="Helical" evidence="10">
    <location>
        <begin position="145"/>
        <end position="163"/>
    </location>
</feature>
<evidence type="ECO:0000256" key="2">
    <source>
        <dbReference type="ARBA" id="ARBA00022516"/>
    </source>
</evidence>
<evidence type="ECO:0000313" key="11">
    <source>
        <dbReference type="EMBL" id="PSL34284.1"/>
    </source>
</evidence>
<keyword evidence="7 10" id="KW-0472">Membrane</keyword>
<comment type="pathway">
    <text evidence="10">Lipid metabolism; phospholipid metabolism.</text>
</comment>
<organism evidence="11 12">
    <name type="scientific">Planomicrobium soli</name>
    <dbReference type="NCBI Taxonomy" id="1176648"/>
    <lineage>
        <taxon>Bacteria</taxon>
        <taxon>Bacillati</taxon>
        <taxon>Bacillota</taxon>
        <taxon>Bacilli</taxon>
        <taxon>Bacillales</taxon>
        <taxon>Caryophanaceae</taxon>
        <taxon>Planomicrobium</taxon>
    </lineage>
</organism>
<evidence type="ECO:0000256" key="3">
    <source>
        <dbReference type="ARBA" id="ARBA00022679"/>
    </source>
</evidence>
<evidence type="ECO:0000256" key="5">
    <source>
        <dbReference type="ARBA" id="ARBA00022989"/>
    </source>
</evidence>
<evidence type="ECO:0000256" key="10">
    <source>
        <dbReference type="HAMAP-Rule" id="MF_01043"/>
    </source>
</evidence>
<accession>A0A2P8GJZ2</accession>
<evidence type="ECO:0000256" key="6">
    <source>
        <dbReference type="ARBA" id="ARBA00023098"/>
    </source>
</evidence>
<comment type="caution">
    <text evidence="11">The sequence shown here is derived from an EMBL/GenBank/DDBJ whole genome shotgun (WGS) entry which is preliminary data.</text>
</comment>
<keyword evidence="11" id="KW-0012">Acyltransferase</keyword>
<comment type="function">
    <text evidence="10">Catalyzes the transfer of an acyl group from acyl-phosphate (acyl-PO(4)) to glycerol-3-phosphate (G3P) to form lysophosphatidic acid (LPA). This enzyme utilizes acyl-phosphate as fatty acyl donor, but not acyl-CoA or acyl-ACP.</text>
</comment>
<name>A0A2P8GJZ2_9BACL</name>
<keyword evidence="9 10" id="KW-1208">Phospholipid metabolism</keyword>